<accession>A0ABR3UNA2</accession>
<feature type="region of interest" description="Disordered" evidence="1">
    <location>
        <begin position="31"/>
        <end position="51"/>
    </location>
</feature>
<keyword evidence="3" id="KW-1185">Reference proteome</keyword>
<dbReference type="GeneID" id="96084879"/>
<evidence type="ECO:0000313" key="3">
    <source>
        <dbReference type="Proteomes" id="UP001578633"/>
    </source>
</evidence>
<dbReference type="RefSeq" id="XP_069308535.1">
    <property type="nucleotide sequence ID" value="XM_069450774.1"/>
</dbReference>
<evidence type="ECO:0000256" key="1">
    <source>
        <dbReference type="SAM" id="MobiDB-lite"/>
    </source>
</evidence>
<evidence type="ECO:0000313" key="2">
    <source>
        <dbReference type="EMBL" id="KAL1797951.1"/>
    </source>
</evidence>
<protein>
    <submittedName>
        <fullName evidence="2">Uncharacterized protein</fullName>
    </submittedName>
</protein>
<dbReference type="Proteomes" id="UP001578633">
    <property type="component" value="Chromosome 3"/>
</dbReference>
<sequence length="93" mass="9970">MADLGDISAQLDLAGVQRRLTSIEYAGTDPDAAPAVAMAPPPPVPASPAPSIEPQVITIEELGLQEVPKMWTWIEADVRVQSYGMSMWSPLLL</sequence>
<gene>
    <name evidence="2" type="ORF">ACET3X_004557</name>
</gene>
<comment type="caution">
    <text evidence="2">The sequence shown here is derived from an EMBL/GenBank/DDBJ whole genome shotgun (WGS) entry which is preliminary data.</text>
</comment>
<feature type="compositionally biased region" description="Pro residues" evidence="1">
    <location>
        <begin position="39"/>
        <end position="48"/>
    </location>
</feature>
<proteinExistence type="predicted"/>
<dbReference type="EMBL" id="JBHGVX010000003">
    <property type="protein sequence ID" value="KAL1797951.1"/>
    <property type="molecule type" value="Genomic_DNA"/>
</dbReference>
<name>A0ABR3UNA2_9PLEO</name>
<organism evidence="2 3">
    <name type="scientific">Alternaria dauci</name>
    <dbReference type="NCBI Taxonomy" id="48095"/>
    <lineage>
        <taxon>Eukaryota</taxon>
        <taxon>Fungi</taxon>
        <taxon>Dikarya</taxon>
        <taxon>Ascomycota</taxon>
        <taxon>Pezizomycotina</taxon>
        <taxon>Dothideomycetes</taxon>
        <taxon>Pleosporomycetidae</taxon>
        <taxon>Pleosporales</taxon>
        <taxon>Pleosporineae</taxon>
        <taxon>Pleosporaceae</taxon>
        <taxon>Alternaria</taxon>
        <taxon>Alternaria sect. Porri</taxon>
    </lineage>
</organism>
<reference evidence="2 3" key="1">
    <citation type="submission" date="2024-09" db="EMBL/GenBank/DDBJ databases">
        <title>T2T genomes of carrot and Alternaria dauci and their utility for understanding host-pathogen interaction during carrot leaf blight disease.</title>
        <authorList>
            <person name="Liu W."/>
            <person name="Xu S."/>
            <person name="Ou C."/>
            <person name="Liu X."/>
            <person name="Zhuang F."/>
            <person name="Deng X.W."/>
        </authorList>
    </citation>
    <scope>NUCLEOTIDE SEQUENCE [LARGE SCALE GENOMIC DNA]</scope>
    <source>
        <strain evidence="2 3">A2016</strain>
    </source>
</reference>